<dbReference type="PANTHER" id="PTHR40265:SF1">
    <property type="entry name" value="GLYOXALASE-LIKE DOMAIN-CONTAINING PROTEIN"/>
    <property type="match status" value="1"/>
</dbReference>
<organism evidence="2 3">
    <name type="scientific">Pantoea cypripedii</name>
    <name type="common">Pectobacterium cypripedii</name>
    <name type="synonym">Erwinia cypripedii</name>
    <dbReference type="NCBI Taxonomy" id="55209"/>
    <lineage>
        <taxon>Bacteria</taxon>
        <taxon>Pseudomonadati</taxon>
        <taxon>Pseudomonadota</taxon>
        <taxon>Gammaproteobacteria</taxon>
        <taxon>Enterobacterales</taxon>
        <taxon>Erwiniaceae</taxon>
        <taxon>Pantoea</taxon>
    </lineage>
</organism>
<feature type="domain" description="Glyoxalase-like" evidence="1">
    <location>
        <begin position="9"/>
        <end position="187"/>
    </location>
</feature>
<evidence type="ECO:0000259" key="1">
    <source>
        <dbReference type="Pfam" id="PF13468"/>
    </source>
</evidence>
<comment type="caution">
    <text evidence="2">The sequence shown here is derived from an EMBL/GenBank/DDBJ whole genome shotgun (WGS) entry which is preliminary data.</text>
</comment>
<name>A0A1X1EGB0_PANCY</name>
<dbReference type="AlphaFoldDB" id="A0A1X1EGB0"/>
<dbReference type="Gene3D" id="3.10.180.10">
    <property type="entry name" value="2,3-Dihydroxybiphenyl 1,2-Dioxygenase, domain 1"/>
    <property type="match status" value="1"/>
</dbReference>
<gene>
    <name evidence="2" type="ORF">HA50_28910</name>
</gene>
<dbReference type="PANTHER" id="PTHR40265">
    <property type="entry name" value="BLL2707 PROTEIN"/>
    <property type="match status" value="1"/>
</dbReference>
<protein>
    <submittedName>
        <fullName evidence="2">Glyoxalase</fullName>
    </submittedName>
</protein>
<dbReference type="STRING" id="55209.HA50_28910"/>
<proteinExistence type="predicted"/>
<accession>A0A1X1EGB0</accession>
<dbReference type="OrthoDB" id="9812467at2"/>
<dbReference type="SUPFAM" id="SSF54593">
    <property type="entry name" value="Glyoxalase/Bleomycin resistance protein/Dihydroxybiphenyl dioxygenase"/>
    <property type="match status" value="1"/>
</dbReference>
<reference evidence="2 3" key="1">
    <citation type="journal article" date="2017" name="Antonie Van Leeuwenhoek">
        <title>Phylogenomic resolution of the bacterial genus Pantoea and its relationship with Erwinia and Tatumella.</title>
        <authorList>
            <person name="Palmer M."/>
            <person name="Steenkamp E.T."/>
            <person name="Coetzee M.P."/>
            <person name="Chan W.Y."/>
            <person name="van Zyl E."/>
            <person name="De Maayer P."/>
            <person name="Coutinho T.A."/>
            <person name="Blom J."/>
            <person name="Smits T.H."/>
            <person name="Duffy B."/>
            <person name="Venter S.N."/>
        </authorList>
    </citation>
    <scope>NUCLEOTIDE SEQUENCE [LARGE SCALE GENOMIC DNA]</scope>
    <source>
        <strain evidence="2 3">LMG 2657</strain>
    </source>
</reference>
<dbReference type="RefSeq" id="WP_084880923.1">
    <property type="nucleotide sequence ID" value="NZ_JAGGMY010000004.1"/>
</dbReference>
<sequence>MTSTLKPRFDHAVINVDDQLDLACDRFTRMGFLLLERGHHSMGSSNHLAIFGENYLELLGYEPTRATGSRGLWQVTIGLAGLVWKTTDARQAWQILKALQLEGEPPTLFSREVTLPDGEQCDARFCITRLRASAVAGGFSFFCQHLTPQAVWQPEWQQHPNGVQDITEFVLAADNPGAGIALYARLFASEPVLDSSGAGYALQGGRARIRVITPQQVSREFGMAITAPEARMVALVFAVQSLSVLQSCLTQGEIPFAVRDGAVLVSAEASGYLPLVFREATD</sequence>
<dbReference type="Pfam" id="PF13468">
    <property type="entry name" value="Glyoxalase_3"/>
    <property type="match status" value="1"/>
</dbReference>
<dbReference type="InterPro" id="IPR029068">
    <property type="entry name" value="Glyas_Bleomycin-R_OHBP_Dase"/>
</dbReference>
<evidence type="ECO:0000313" key="3">
    <source>
        <dbReference type="Proteomes" id="UP000193749"/>
    </source>
</evidence>
<evidence type="ECO:0000313" key="2">
    <source>
        <dbReference type="EMBL" id="ORM87960.1"/>
    </source>
</evidence>
<dbReference type="EMBL" id="MLJI01000003">
    <property type="protein sequence ID" value="ORM87960.1"/>
    <property type="molecule type" value="Genomic_DNA"/>
</dbReference>
<keyword evidence="3" id="KW-1185">Reference proteome</keyword>
<dbReference type="InterPro" id="IPR025870">
    <property type="entry name" value="Glyoxalase-like_dom"/>
</dbReference>
<dbReference type="Proteomes" id="UP000193749">
    <property type="component" value="Unassembled WGS sequence"/>
</dbReference>